<dbReference type="Pfam" id="PF02463">
    <property type="entry name" value="SMC_N"/>
    <property type="match status" value="1"/>
</dbReference>
<dbReference type="InterPro" id="IPR003395">
    <property type="entry name" value="RecF/RecN/SMC_N"/>
</dbReference>
<reference evidence="2" key="1">
    <citation type="journal article" date="2014" name="Front. Microbiol.">
        <title>High frequency of phylogenetically diverse reductive dehalogenase-homologous genes in deep subseafloor sedimentary metagenomes.</title>
        <authorList>
            <person name="Kawai M."/>
            <person name="Futagami T."/>
            <person name="Toyoda A."/>
            <person name="Takaki Y."/>
            <person name="Nishi S."/>
            <person name="Hori S."/>
            <person name="Arai W."/>
            <person name="Tsubouchi T."/>
            <person name="Morono Y."/>
            <person name="Uchiyama I."/>
            <person name="Ito T."/>
            <person name="Fujiyama A."/>
            <person name="Inagaki F."/>
            <person name="Takami H."/>
        </authorList>
    </citation>
    <scope>NUCLEOTIDE SEQUENCE</scope>
    <source>
        <strain evidence="2">Expedition CK06-06</strain>
    </source>
</reference>
<feature type="domain" description="RecF/RecN/SMC N-terminal" evidence="1">
    <location>
        <begin position="3"/>
        <end position="137"/>
    </location>
</feature>
<evidence type="ECO:0000259" key="1">
    <source>
        <dbReference type="Pfam" id="PF02463"/>
    </source>
</evidence>
<dbReference type="AlphaFoldDB" id="X1BBF1"/>
<protein>
    <recommendedName>
        <fullName evidence="1">RecF/RecN/SMC N-terminal domain-containing protein</fullName>
    </recommendedName>
</protein>
<dbReference type="Gene3D" id="3.40.50.300">
    <property type="entry name" value="P-loop containing nucleotide triphosphate hydrolases"/>
    <property type="match status" value="1"/>
</dbReference>
<dbReference type="SUPFAM" id="SSF52540">
    <property type="entry name" value="P-loop containing nucleoside triphosphate hydrolases"/>
    <property type="match status" value="1"/>
</dbReference>
<dbReference type="InterPro" id="IPR027417">
    <property type="entry name" value="P-loop_NTPase"/>
</dbReference>
<proteinExistence type="predicted"/>
<name>X1BBF1_9ZZZZ</name>
<sequence>MAIKKMICIGFKSFRKRTVINFDADGFTAIVGANGSGKSNIIDAFVFVLGALSAKSLRANTIKDLISNGGHGMGPSDTASVEIIFDNADRSISLDLPEISIIRKIDRKGNGIYKLNGKRSTRKAIINLLDLSGILPNSSNMIMQGELFRLINMNSNERRELVEDIAGIASYNDKKLSAEDELMQVQTNLGR</sequence>
<organism evidence="2">
    <name type="scientific">marine sediment metagenome</name>
    <dbReference type="NCBI Taxonomy" id="412755"/>
    <lineage>
        <taxon>unclassified sequences</taxon>
        <taxon>metagenomes</taxon>
        <taxon>ecological metagenomes</taxon>
    </lineage>
</organism>
<comment type="caution">
    <text evidence="2">The sequence shown here is derived from an EMBL/GenBank/DDBJ whole genome shotgun (WGS) entry which is preliminary data.</text>
</comment>
<gene>
    <name evidence="2" type="ORF">S01H4_18363</name>
</gene>
<feature type="non-terminal residue" evidence="2">
    <location>
        <position position="191"/>
    </location>
</feature>
<evidence type="ECO:0000313" key="2">
    <source>
        <dbReference type="EMBL" id="GAG69316.1"/>
    </source>
</evidence>
<accession>X1BBF1</accession>
<dbReference type="EMBL" id="BART01008134">
    <property type="protein sequence ID" value="GAG69316.1"/>
    <property type="molecule type" value="Genomic_DNA"/>
</dbReference>
<dbReference type="PANTHER" id="PTHR43977">
    <property type="entry name" value="STRUCTURAL MAINTENANCE OF CHROMOSOMES PROTEIN 3"/>
    <property type="match status" value="1"/>
</dbReference>